<evidence type="ECO:0000256" key="6">
    <source>
        <dbReference type="RuleBase" id="RU361177"/>
    </source>
</evidence>
<evidence type="ECO:0000256" key="5">
    <source>
        <dbReference type="ARBA" id="ARBA00023002"/>
    </source>
</evidence>
<dbReference type="Gene3D" id="3.50.50.60">
    <property type="entry name" value="FAD/NAD(P)-binding domain"/>
    <property type="match status" value="1"/>
</dbReference>
<dbReference type="InterPro" id="IPR000960">
    <property type="entry name" value="Flavin_mOase"/>
</dbReference>
<dbReference type="PRINTS" id="PR00370">
    <property type="entry name" value="FMOXYGENASE"/>
</dbReference>
<evidence type="ECO:0000256" key="4">
    <source>
        <dbReference type="ARBA" id="ARBA00022857"/>
    </source>
</evidence>
<keyword evidence="4" id="KW-0521">NADP</keyword>
<dbReference type="GO" id="GO:0050661">
    <property type="term" value="F:NADP binding"/>
    <property type="evidence" value="ECO:0007669"/>
    <property type="project" value="InterPro"/>
</dbReference>
<comment type="similarity">
    <text evidence="1 6">Belongs to the FMO family.</text>
</comment>
<dbReference type="InterPro" id="IPR036188">
    <property type="entry name" value="FAD/NAD-bd_sf"/>
</dbReference>
<dbReference type="GO" id="GO:0004499">
    <property type="term" value="F:N,N-dimethylaniline monooxygenase activity"/>
    <property type="evidence" value="ECO:0007669"/>
    <property type="project" value="InterPro"/>
</dbReference>
<evidence type="ECO:0000256" key="2">
    <source>
        <dbReference type="ARBA" id="ARBA00022630"/>
    </source>
</evidence>
<dbReference type="Pfam" id="PF00743">
    <property type="entry name" value="FMO-like"/>
    <property type="match status" value="1"/>
</dbReference>
<dbReference type="GO" id="GO:0050660">
    <property type="term" value="F:flavin adenine dinucleotide binding"/>
    <property type="evidence" value="ECO:0007669"/>
    <property type="project" value="InterPro"/>
</dbReference>
<dbReference type="SUPFAM" id="SSF51905">
    <property type="entry name" value="FAD/NAD(P)-binding domain"/>
    <property type="match status" value="1"/>
</dbReference>
<dbReference type="WBParaSite" id="L893_g4604.t1">
    <property type="protein sequence ID" value="L893_g4604.t1"/>
    <property type="gene ID" value="L893_g4604"/>
</dbReference>
<dbReference type="AlphaFoldDB" id="A0A1I8ADU9"/>
<reference evidence="8" key="1">
    <citation type="submission" date="2016-11" db="UniProtKB">
        <authorList>
            <consortium name="WormBaseParasite"/>
        </authorList>
    </citation>
    <scope>IDENTIFICATION</scope>
</reference>
<keyword evidence="3 6" id="KW-0274">FAD</keyword>
<protein>
    <recommendedName>
        <fullName evidence="6">Flavin-containing monooxygenase</fullName>
        <ecNumber evidence="6">1.-.-.-</ecNumber>
    </recommendedName>
</protein>
<evidence type="ECO:0000313" key="8">
    <source>
        <dbReference type="WBParaSite" id="L893_g4604.t1"/>
    </source>
</evidence>
<organism evidence="7 8">
    <name type="scientific">Steinernema glaseri</name>
    <dbReference type="NCBI Taxonomy" id="37863"/>
    <lineage>
        <taxon>Eukaryota</taxon>
        <taxon>Metazoa</taxon>
        <taxon>Ecdysozoa</taxon>
        <taxon>Nematoda</taxon>
        <taxon>Chromadorea</taxon>
        <taxon>Rhabditida</taxon>
        <taxon>Tylenchina</taxon>
        <taxon>Panagrolaimomorpha</taxon>
        <taxon>Strongyloidoidea</taxon>
        <taxon>Steinernematidae</taxon>
        <taxon>Steinernema</taxon>
    </lineage>
</organism>
<evidence type="ECO:0000313" key="7">
    <source>
        <dbReference type="Proteomes" id="UP000095287"/>
    </source>
</evidence>
<evidence type="ECO:0000256" key="1">
    <source>
        <dbReference type="ARBA" id="ARBA00009183"/>
    </source>
</evidence>
<keyword evidence="7" id="KW-1185">Reference proteome</keyword>
<sequence>MYEVMSTNIPKEIMFYPGVPLPKDACEESFVPHEVVRKYLEDFSKDIRHLIRFGHKVERVEREEPKWKVTTSSPEGPKMEEFDVVFVCNGHYADP</sequence>
<dbReference type="Proteomes" id="UP000095287">
    <property type="component" value="Unplaced"/>
</dbReference>
<keyword evidence="2 6" id="KW-0285">Flavoprotein</keyword>
<accession>A0A1I8ADU9</accession>
<dbReference type="InterPro" id="IPR050346">
    <property type="entry name" value="FMO-like"/>
</dbReference>
<dbReference type="InterPro" id="IPR020946">
    <property type="entry name" value="Flavin_mOase-like"/>
</dbReference>
<evidence type="ECO:0000256" key="3">
    <source>
        <dbReference type="ARBA" id="ARBA00022827"/>
    </source>
</evidence>
<dbReference type="PANTHER" id="PTHR23023">
    <property type="entry name" value="DIMETHYLANILINE MONOOXYGENASE"/>
    <property type="match status" value="1"/>
</dbReference>
<proteinExistence type="inferred from homology"/>
<name>A0A1I8ADU9_9BILA</name>
<dbReference type="EC" id="1.-.-.-" evidence="6"/>
<keyword evidence="5 6" id="KW-0560">Oxidoreductase</keyword>
<keyword evidence="6" id="KW-0503">Monooxygenase</keyword>
<comment type="cofactor">
    <cofactor evidence="6">
        <name>FAD</name>
        <dbReference type="ChEBI" id="CHEBI:57692"/>
    </cofactor>
</comment>